<name>A0A6B0RJX8_9CETA</name>
<dbReference type="PIRSF" id="PIRSF009325">
    <property type="entry name" value="PTPRC-associated_protein"/>
    <property type="match status" value="1"/>
</dbReference>
<proteinExistence type="predicted"/>
<keyword evidence="2" id="KW-1133">Transmembrane helix</keyword>
<evidence type="ECO:0008006" key="5">
    <source>
        <dbReference type="Google" id="ProtNLM"/>
    </source>
</evidence>
<keyword evidence="2" id="KW-0472">Membrane</keyword>
<dbReference type="PANTHER" id="PTHR15312:SF1">
    <property type="entry name" value="PROTEIN TYROSINE PHOSPHATASE RECEPTOR TYPE C-ASSOCIATED PROTEIN"/>
    <property type="match status" value="1"/>
</dbReference>
<dbReference type="PANTHER" id="PTHR15312">
    <property type="entry name" value="PROTEIN TYROSINE PHOSPHATASE RECEPTOR TYPE C-ASSOCIATED PROTEIN"/>
    <property type="match status" value="1"/>
</dbReference>
<evidence type="ECO:0000256" key="1">
    <source>
        <dbReference type="SAM" id="MobiDB-lite"/>
    </source>
</evidence>
<accession>A0A6B0RJX8</accession>
<dbReference type="EMBL" id="VBQZ03000064">
    <property type="protein sequence ID" value="MXQ90559.1"/>
    <property type="molecule type" value="Genomic_DNA"/>
</dbReference>
<comment type="caution">
    <text evidence="3">The sequence shown here is derived from an EMBL/GenBank/DDBJ whole genome shotgun (WGS) entry which is preliminary data.</text>
</comment>
<keyword evidence="4" id="KW-1185">Reference proteome</keyword>
<keyword evidence="2" id="KW-0812">Transmembrane</keyword>
<protein>
    <recommendedName>
        <fullName evidence="5">Protein tyrosine phosphatase receptor type C-associated protein</fullName>
    </recommendedName>
</protein>
<gene>
    <name evidence="3" type="ORF">E5288_WYG016041</name>
</gene>
<dbReference type="Proteomes" id="UP000322234">
    <property type="component" value="Unassembled WGS sequence"/>
</dbReference>
<evidence type="ECO:0000313" key="4">
    <source>
        <dbReference type="Proteomes" id="UP000322234"/>
    </source>
</evidence>
<dbReference type="Pfam" id="PF15713">
    <property type="entry name" value="PTPRCAP"/>
    <property type="match status" value="1"/>
</dbReference>
<evidence type="ECO:0000313" key="3">
    <source>
        <dbReference type="EMBL" id="MXQ90559.1"/>
    </source>
</evidence>
<feature type="compositionally biased region" description="Basic and acidic residues" evidence="1">
    <location>
        <begin position="161"/>
        <end position="174"/>
    </location>
</feature>
<feature type="compositionally biased region" description="Acidic residues" evidence="1">
    <location>
        <begin position="137"/>
        <end position="156"/>
    </location>
</feature>
<dbReference type="AlphaFoldDB" id="A0A6B0RJX8"/>
<feature type="region of interest" description="Disordered" evidence="1">
    <location>
        <begin position="133"/>
        <end position="211"/>
    </location>
</feature>
<dbReference type="InterPro" id="IPR016553">
    <property type="entry name" value="PTPRCAP"/>
</dbReference>
<reference evidence="3" key="1">
    <citation type="submission" date="2019-10" db="EMBL/GenBank/DDBJ databases">
        <title>The sequence and de novo assembly of the wild yak genome.</title>
        <authorList>
            <person name="Liu Y."/>
        </authorList>
    </citation>
    <scope>NUCLEOTIDE SEQUENCE [LARGE SCALE GENOMIC DNA]</scope>
    <source>
        <strain evidence="3">WY2019</strain>
    </source>
</reference>
<evidence type="ECO:0000256" key="2">
    <source>
        <dbReference type="SAM" id="Phobius"/>
    </source>
</evidence>
<sequence length="244" mass="26125">MNSSCCRERELSFCTRHSQSWRWEPSAERRGTDGEHGADWVLGDLPRALGLWTLLALPGALGSNSSDSGSSSSVTVVLLLLLLLLLVAGLALAWRRLSRDSGGYYHPARLGAALWGRTRRLLWASPPGRWLRAELGSPDEDPEQQEDEQDVEDDYDLLSGQEERRSQEEERRGEGPSPPQATEPAGAVHNDDTEGGLGLSCQGPAGSGGSAEALLSDLHAFAGSAAWDDSSRAASGQGLHVTAL</sequence>
<organism evidence="3 4">
    <name type="scientific">Bos mutus</name>
    <name type="common">wild yak</name>
    <dbReference type="NCBI Taxonomy" id="72004"/>
    <lineage>
        <taxon>Eukaryota</taxon>
        <taxon>Metazoa</taxon>
        <taxon>Chordata</taxon>
        <taxon>Craniata</taxon>
        <taxon>Vertebrata</taxon>
        <taxon>Euteleostomi</taxon>
        <taxon>Mammalia</taxon>
        <taxon>Eutheria</taxon>
        <taxon>Laurasiatheria</taxon>
        <taxon>Artiodactyla</taxon>
        <taxon>Ruminantia</taxon>
        <taxon>Pecora</taxon>
        <taxon>Bovidae</taxon>
        <taxon>Bovinae</taxon>
        <taxon>Bos</taxon>
    </lineage>
</organism>
<feature type="transmembrane region" description="Helical" evidence="2">
    <location>
        <begin position="74"/>
        <end position="94"/>
    </location>
</feature>